<organism evidence="1 2">
    <name type="scientific">Coprinopsis marcescibilis</name>
    <name type="common">Agaric fungus</name>
    <name type="synonym">Psathyrella marcescibilis</name>
    <dbReference type="NCBI Taxonomy" id="230819"/>
    <lineage>
        <taxon>Eukaryota</taxon>
        <taxon>Fungi</taxon>
        <taxon>Dikarya</taxon>
        <taxon>Basidiomycota</taxon>
        <taxon>Agaricomycotina</taxon>
        <taxon>Agaricomycetes</taxon>
        <taxon>Agaricomycetidae</taxon>
        <taxon>Agaricales</taxon>
        <taxon>Agaricineae</taxon>
        <taxon>Psathyrellaceae</taxon>
        <taxon>Coprinopsis</taxon>
    </lineage>
</organism>
<feature type="non-terminal residue" evidence="1">
    <location>
        <position position="442"/>
    </location>
</feature>
<dbReference type="EMBL" id="ML210190">
    <property type="protein sequence ID" value="TFK25139.1"/>
    <property type="molecule type" value="Genomic_DNA"/>
</dbReference>
<dbReference type="AlphaFoldDB" id="A0A5C3KWV1"/>
<protein>
    <submittedName>
        <fullName evidence="1">Uncharacterized protein</fullName>
    </submittedName>
</protein>
<reference evidence="1 2" key="1">
    <citation type="journal article" date="2019" name="Nat. Ecol. Evol.">
        <title>Megaphylogeny resolves global patterns of mushroom evolution.</title>
        <authorList>
            <person name="Varga T."/>
            <person name="Krizsan K."/>
            <person name="Foldi C."/>
            <person name="Dima B."/>
            <person name="Sanchez-Garcia M."/>
            <person name="Sanchez-Ramirez S."/>
            <person name="Szollosi G.J."/>
            <person name="Szarkandi J.G."/>
            <person name="Papp V."/>
            <person name="Albert L."/>
            <person name="Andreopoulos W."/>
            <person name="Angelini C."/>
            <person name="Antonin V."/>
            <person name="Barry K.W."/>
            <person name="Bougher N.L."/>
            <person name="Buchanan P."/>
            <person name="Buyck B."/>
            <person name="Bense V."/>
            <person name="Catcheside P."/>
            <person name="Chovatia M."/>
            <person name="Cooper J."/>
            <person name="Damon W."/>
            <person name="Desjardin D."/>
            <person name="Finy P."/>
            <person name="Geml J."/>
            <person name="Haridas S."/>
            <person name="Hughes K."/>
            <person name="Justo A."/>
            <person name="Karasinski D."/>
            <person name="Kautmanova I."/>
            <person name="Kiss B."/>
            <person name="Kocsube S."/>
            <person name="Kotiranta H."/>
            <person name="LaButti K.M."/>
            <person name="Lechner B.E."/>
            <person name="Liimatainen K."/>
            <person name="Lipzen A."/>
            <person name="Lukacs Z."/>
            <person name="Mihaltcheva S."/>
            <person name="Morgado L.N."/>
            <person name="Niskanen T."/>
            <person name="Noordeloos M.E."/>
            <person name="Ohm R.A."/>
            <person name="Ortiz-Santana B."/>
            <person name="Ovrebo C."/>
            <person name="Racz N."/>
            <person name="Riley R."/>
            <person name="Savchenko A."/>
            <person name="Shiryaev A."/>
            <person name="Soop K."/>
            <person name="Spirin V."/>
            <person name="Szebenyi C."/>
            <person name="Tomsovsky M."/>
            <person name="Tulloss R.E."/>
            <person name="Uehling J."/>
            <person name="Grigoriev I.V."/>
            <person name="Vagvolgyi C."/>
            <person name="Papp T."/>
            <person name="Martin F.M."/>
            <person name="Miettinen O."/>
            <person name="Hibbett D.S."/>
            <person name="Nagy L.G."/>
        </authorList>
    </citation>
    <scope>NUCLEOTIDE SEQUENCE [LARGE SCALE GENOMIC DNA]</scope>
    <source>
        <strain evidence="1 2">CBS 121175</strain>
    </source>
</reference>
<proteinExistence type="predicted"/>
<name>A0A5C3KWV1_COPMA</name>
<sequence>MAAPANAPKKLPEELILHVIRQLRCERSELVSFSQVAKGYFAPCQKYLLEEVDLSHKDDTLVEHKFNCIEKVVKRCGVGMEQMLQGARVLRVSFGWGEPQGVLSNPAFIHFLRSFTSLESLTLARIDFDGSQDSLLVETIMRLISLPGIQSVKLWRLERIPAPLMKLATQVPSLTMETSSPGSFRDGNIRGFSKAGPHPIMHTFNWSGGMPGDGIVPHHIHARSFSAVRSLGLFLVFSSFGRLDFGGLLDYAGDLEELNFMYPTATRYIGQMLMSATHDVLAAMGHPRTRQLLRLRIRFHTLDDPACSSSERPFHKYLWDLVEILKHSSISELLEELSFDIVVSTPIIHCAKRLQDDIGKASQAFLRLDEILSSRDKFPKLQTLRWCFVRDLYLDEIKFNIPVCQRIIQGATTSNMPMLNAEGRFALEFVSKVDSSWVWVTV</sequence>
<gene>
    <name evidence="1" type="ORF">FA15DRAFT_668844</name>
</gene>
<evidence type="ECO:0000313" key="2">
    <source>
        <dbReference type="Proteomes" id="UP000307440"/>
    </source>
</evidence>
<evidence type="ECO:0000313" key="1">
    <source>
        <dbReference type="EMBL" id="TFK25139.1"/>
    </source>
</evidence>
<accession>A0A5C3KWV1</accession>
<dbReference type="Proteomes" id="UP000307440">
    <property type="component" value="Unassembled WGS sequence"/>
</dbReference>
<keyword evidence="2" id="KW-1185">Reference proteome</keyword>